<keyword evidence="9" id="KW-1185">Reference proteome</keyword>
<keyword evidence="2" id="KW-0479">Metal-binding</keyword>
<dbReference type="CDD" id="cd07325">
    <property type="entry name" value="M48_Ste24p_like"/>
    <property type="match status" value="1"/>
</dbReference>
<evidence type="ECO:0000259" key="7">
    <source>
        <dbReference type="Pfam" id="PF01435"/>
    </source>
</evidence>
<dbReference type="InterPro" id="IPR001915">
    <property type="entry name" value="Peptidase_M48"/>
</dbReference>
<comment type="cofactor">
    <cofactor evidence="6">
        <name>Zn(2+)</name>
        <dbReference type="ChEBI" id="CHEBI:29105"/>
    </cofactor>
    <text evidence="6">Binds 1 zinc ion per subunit.</text>
</comment>
<keyword evidence="5 6" id="KW-0482">Metalloprotease</keyword>
<dbReference type="Gene3D" id="3.30.2010.10">
    <property type="entry name" value="Metalloproteases ('zincins'), catalytic domain"/>
    <property type="match status" value="1"/>
</dbReference>
<evidence type="ECO:0000256" key="4">
    <source>
        <dbReference type="ARBA" id="ARBA00022833"/>
    </source>
</evidence>
<gene>
    <name evidence="8" type="ORF">PMH09_21755</name>
</gene>
<sequence length="291" mass="32545">MTLSKPILTGLKADRFRHPLDLEATNTLKQIPGLDSLIRSLLAPVGEEYFYLEHISSSILVSDRQLPDFHQLLLDASRILDLEPPQLYIRQHPVPNAYTFAMRGKKPFMVVHTSLIELLTPEEIQAVIAHELGHLKCDHGVYLTLANLLVLGASLLPNWGTMLAGQLQAQMMEWLRCAEFSCDRSALLVAQNPRTVMSVLMKLAGGSPSLASKLNLDAFIAQARAYDAIDKTQLGQLLKEARTAELSHPVPVLRAREVDRWASTPDYQKLLQMGKIGYTGEVTSKGEWRNW</sequence>
<dbReference type="EMBL" id="JAQOSQ010000052">
    <property type="protein sequence ID" value="MDJ1185811.1"/>
    <property type="molecule type" value="Genomic_DNA"/>
</dbReference>
<dbReference type="Proteomes" id="UP001232992">
    <property type="component" value="Unassembled WGS sequence"/>
</dbReference>
<reference evidence="8 9" key="1">
    <citation type="submission" date="2023-01" db="EMBL/GenBank/DDBJ databases">
        <title>Novel diversity within Roseofilum (Cyanobacteria; Desertifilaceae) from marine benthic mats with descriptions of four novel species.</title>
        <authorList>
            <person name="Wang Y."/>
            <person name="Berthold D.E."/>
            <person name="Hu J."/>
            <person name="Lefler F.W."/>
            <person name="Laughinghouse H.D. IV."/>
        </authorList>
    </citation>
    <scope>NUCLEOTIDE SEQUENCE [LARGE SCALE GENOMIC DNA]</scope>
    <source>
        <strain evidence="8 9">BLCC-M143</strain>
    </source>
</reference>
<keyword evidence="4 6" id="KW-0862">Zinc</keyword>
<evidence type="ECO:0000313" key="9">
    <source>
        <dbReference type="Proteomes" id="UP001232992"/>
    </source>
</evidence>
<comment type="similarity">
    <text evidence="6">Belongs to the peptidase M48 family.</text>
</comment>
<evidence type="ECO:0000313" key="8">
    <source>
        <dbReference type="EMBL" id="MDJ1185811.1"/>
    </source>
</evidence>
<evidence type="ECO:0000256" key="6">
    <source>
        <dbReference type="RuleBase" id="RU003983"/>
    </source>
</evidence>
<protein>
    <submittedName>
        <fullName evidence="8">M48 family metallopeptidase</fullName>
    </submittedName>
</protein>
<keyword evidence="3 6" id="KW-0378">Hydrolase</keyword>
<evidence type="ECO:0000256" key="2">
    <source>
        <dbReference type="ARBA" id="ARBA00022723"/>
    </source>
</evidence>
<organism evidence="8 9">
    <name type="scientific">Roseofilum casamattae BLCC-M143</name>
    <dbReference type="NCBI Taxonomy" id="3022442"/>
    <lineage>
        <taxon>Bacteria</taxon>
        <taxon>Bacillati</taxon>
        <taxon>Cyanobacteriota</taxon>
        <taxon>Cyanophyceae</taxon>
        <taxon>Desertifilales</taxon>
        <taxon>Desertifilaceae</taxon>
        <taxon>Roseofilum</taxon>
        <taxon>Roseofilum casamattae</taxon>
    </lineage>
</organism>
<evidence type="ECO:0000256" key="3">
    <source>
        <dbReference type="ARBA" id="ARBA00022801"/>
    </source>
</evidence>
<dbReference type="Pfam" id="PF01435">
    <property type="entry name" value="Peptidase_M48"/>
    <property type="match status" value="1"/>
</dbReference>
<dbReference type="PANTHER" id="PTHR10120">
    <property type="entry name" value="CAAX PRENYL PROTEASE 1"/>
    <property type="match status" value="1"/>
</dbReference>
<name>A0ABT7C4J5_9CYAN</name>
<comment type="caution">
    <text evidence="8">The sequence shown here is derived from an EMBL/GenBank/DDBJ whole genome shotgun (WGS) entry which is preliminary data.</text>
</comment>
<dbReference type="RefSeq" id="WP_283760446.1">
    <property type="nucleotide sequence ID" value="NZ_JAQOSQ010000052.1"/>
</dbReference>
<proteinExistence type="inferred from homology"/>
<feature type="domain" description="Peptidase M48" evidence="7">
    <location>
        <begin position="69"/>
        <end position="261"/>
    </location>
</feature>
<evidence type="ECO:0000256" key="5">
    <source>
        <dbReference type="ARBA" id="ARBA00023049"/>
    </source>
</evidence>
<evidence type="ECO:0000256" key="1">
    <source>
        <dbReference type="ARBA" id="ARBA00022670"/>
    </source>
</evidence>
<keyword evidence="1 6" id="KW-0645">Protease</keyword>
<accession>A0ABT7C4J5</accession>